<name>A0AAW7MGX5_9BURK</name>
<evidence type="ECO:0000313" key="3">
    <source>
        <dbReference type="Proteomes" id="UP001172788"/>
    </source>
</evidence>
<gene>
    <name evidence="1" type="ORF">DBA34_01325</name>
    <name evidence="2" type="ORF">DBB29_24950</name>
</gene>
<dbReference type="Proteomes" id="UP001172788">
    <property type="component" value="Unassembled WGS sequence"/>
</dbReference>
<evidence type="ECO:0008006" key="5">
    <source>
        <dbReference type="Google" id="ProtNLM"/>
    </source>
</evidence>
<dbReference type="EMBL" id="QAID01000046">
    <property type="protein sequence ID" value="MDN4581365.1"/>
    <property type="molecule type" value="Genomic_DNA"/>
</dbReference>
<sequence length="69" mass="7579">MAALPIAVGKCALASVTVEEAGRRTLHRLPLSLSEWALDEVALARHGVRTYPAKIEFGCIADRHYAEIY</sequence>
<proteinExistence type="predicted"/>
<dbReference type="EMBL" id="QAIC01000022">
    <property type="protein sequence ID" value="MDN4571911.1"/>
    <property type="molecule type" value="Genomic_DNA"/>
</dbReference>
<organism evidence="1 4">
    <name type="scientific">Pandoraea cepalis</name>
    <dbReference type="NCBI Taxonomy" id="2508294"/>
    <lineage>
        <taxon>Bacteria</taxon>
        <taxon>Pseudomonadati</taxon>
        <taxon>Pseudomonadota</taxon>
        <taxon>Betaproteobacteria</taxon>
        <taxon>Burkholderiales</taxon>
        <taxon>Burkholderiaceae</taxon>
        <taxon>Pandoraea</taxon>
    </lineage>
</organism>
<accession>A0AAW7MGX5</accession>
<comment type="caution">
    <text evidence="1">The sequence shown here is derived from an EMBL/GenBank/DDBJ whole genome shotgun (WGS) entry which is preliminary data.</text>
</comment>
<dbReference type="Proteomes" id="UP001172791">
    <property type="component" value="Unassembled WGS sequence"/>
</dbReference>
<evidence type="ECO:0000313" key="1">
    <source>
        <dbReference type="EMBL" id="MDN4571911.1"/>
    </source>
</evidence>
<dbReference type="AlphaFoldDB" id="A0AAW7MGX5"/>
<keyword evidence="3" id="KW-1185">Reference proteome</keyword>
<evidence type="ECO:0000313" key="4">
    <source>
        <dbReference type="Proteomes" id="UP001172791"/>
    </source>
</evidence>
<reference evidence="1" key="1">
    <citation type="submission" date="2018-04" db="EMBL/GenBank/DDBJ databases">
        <authorList>
            <person name="Jy Z."/>
        </authorList>
    </citation>
    <scope>NUCLEOTIDE SEQUENCE</scope>
    <source>
        <strain evidence="2">AS13</strain>
        <strain evidence="1">LA18</strain>
    </source>
</reference>
<evidence type="ECO:0000313" key="2">
    <source>
        <dbReference type="EMBL" id="MDN4581365.1"/>
    </source>
</evidence>
<protein>
    <recommendedName>
        <fullName evidence="5">Transposase</fullName>
    </recommendedName>
</protein>